<evidence type="ECO:0000313" key="2">
    <source>
        <dbReference type="Proteomes" id="UP001234297"/>
    </source>
</evidence>
<proteinExistence type="predicted"/>
<organism evidence="1 2">
    <name type="scientific">Persea americana</name>
    <name type="common">Avocado</name>
    <dbReference type="NCBI Taxonomy" id="3435"/>
    <lineage>
        <taxon>Eukaryota</taxon>
        <taxon>Viridiplantae</taxon>
        <taxon>Streptophyta</taxon>
        <taxon>Embryophyta</taxon>
        <taxon>Tracheophyta</taxon>
        <taxon>Spermatophyta</taxon>
        <taxon>Magnoliopsida</taxon>
        <taxon>Magnoliidae</taxon>
        <taxon>Laurales</taxon>
        <taxon>Lauraceae</taxon>
        <taxon>Persea</taxon>
    </lineage>
</organism>
<accession>A0ACC2KL46</accession>
<reference evidence="1 2" key="1">
    <citation type="journal article" date="2022" name="Hortic Res">
        <title>A haplotype resolved chromosomal level avocado genome allows analysis of novel avocado genes.</title>
        <authorList>
            <person name="Nath O."/>
            <person name="Fletcher S.J."/>
            <person name="Hayward A."/>
            <person name="Shaw L.M."/>
            <person name="Masouleh A.K."/>
            <person name="Furtado A."/>
            <person name="Henry R.J."/>
            <person name="Mitter N."/>
        </authorList>
    </citation>
    <scope>NUCLEOTIDE SEQUENCE [LARGE SCALE GENOMIC DNA]</scope>
    <source>
        <strain evidence="2">cv. Hass</strain>
    </source>
</reference>
<evidence type="ECO:0000313" key="1">
    <source>
        <dbReference type="EMBL" id="KAJ8621855.1"/>
    </source>
</evidence>
<protein>
    <submittedName>
        <fullName evidence="1">Uncharacterized protein</fullName>
    </submittedName>
</protein>
<dbReference type="EMBL" id="CM056818">
    <property type="protein sequence ID" value="KAJ8621855.1"/>
    <property type="molecule type" value="Genomic_DNA"/>
</dbReference>
<dbReference type="Proteomes" id="UP001234297">
    <property type="component" value="Chromosome 10"/>
</dbReference>
<keyword evidence="2" id="KW-1185">Reference proteome</keyword>
<name>A0ACC2KL46_PERAE</name>
<comment type="caution">
    <text evidence="1">The sequence shown here is derived from an EMBL/GenBank/DDBJ whole genome shotgun (WGS) entry which is preliminary data.</text>
</comment>
<sequence length="375" mass="41566">MWLVNVLVLRSHLKGSGRLDSCGESGNGFLILVAGDKTGGGTALDFMTPSMETMISSSSLSIPQEVSTYDGISMQQSLLFSDTLKDLKNLRAQLYSAAEYFEVSYTNDDQKQIVVNTLKDYAVRAIVNTVDHLGSASYKVNGLVDEKAEEVTVTELRVSCIEQRLRTCQEYIDHEGLSQQSLVITAPKYHRRYILPVEESISNSAQAGAKQSSFSIDLGDHGLQQLRTANQKTTRDITSSVRKARSPSPSPRSREFLFAGTISSDKRSISPASAPNSHIFRSGSLSSRPTTPNSSNTRRSTSPSSFQTGRSSTPNRRQLYPSETRKSASMHLHAEKDPQKETDQYPSKGKRLLKALLSRRKSKNDPMLYSYLDEY</sequence>
<gene>
    <name evidence="1" type="ORF">MRB53_030384</name>
</gene>